<sequence length="103" mass="11742">MAKDNHNVLLIDVREAQELQETGMIPGSINISLKKIEDVLKNMSVKDFQEQYGRNKPNANFPIIFSCKAGIRSKQAQDIAIKLGYTDTKNYEGGWLDWVEKNK</sequence>
<protein>
    <submittedName>
        <fullName evidence="2">Rhodanese domain containing protein</fullName>
    </submittedName>
</protein>
<evidence type="ECO:0000313" key="2">
    <source>
        <dbReference type="EMBL" id="RZC36398.1"/>
    </source>
</evidence>
<evidence type="ECO:0000259" key="1">
    <source>
        <dbReference type="PROSITE" id="PS50206"/>
    </source>
</evidence>
<organism evidence="2 3">
    <name type="scientific">Asbolus verrucosus</name>
    <name type="common">Desert ironclad beetle</name>
    <dbReference type="NCBI Taxonomy" id="1661398"/>
    <lineage>
        <taxon>Eukaryota</taxon>
        <taxon>Metazoa</taxon>
        <taxon>Ecdysozoa</taxon>
        <taxon>Arthropoda</taxon>
        <taxon>Hexapoda</taxon>
        <taxon>Insecta</taxon>
        <taxon>Pterygota</taxon>
        <taxon>Neoptera</taxon>
        <taxon>Endopterygota</taxon>
        <taxon>Coleoptera</taxon>
        <taxon>Polyphaga</taxon>
        <taxon>Cucujiformia</taxon>
        <taxon>Tenebrionidae</taxon>
        <taxon>Pimeliinae</taxon>
        <taxon>Asbolus</taxon>
    </lineage>
</organism>
<dbReference type="PROSITE" id="PS50206">
    <property type="entry name" value="RHODANESE_3"/>
    <property type="match status" value="1"/>
</dbReference>
<dbReference type="InterPro" id="IPR001763">
    <property type="entry name" value="Rhodanese-like_dom"/>
</dbReference>
<dbReference type="InterPro" id="IPR036873">
    <property type="entry name" value="Rhodanese-like_dom_sf"/>
</dbReference>
<accession>A0A482VVF1</accession>
<dbReference type="STRING" id="1661398.A0A482VVF1"/>
<dbReference type="EMBL" id="QDEB01062392">
    <property type="protein sequence ID" value="RZC36398.1"/>
    <property type="molecule type" value="Genomic_DNA"/>
</dbReference>
<feature type="domain" description="Rhodanese" evidence="1">
    <location>
        <begin position="4"/>
        <end position="103"/>
    </location>
</feature>
<dbReference type="Pfam" id="PF00581">
    <property type="entry name" value="Rhodanese"/>
    <property type="match status" value="1"/>
</dbReference>
<dbReference type="PANTHER" id="PTHR44086">
    <property type="entry name" value="THIOSULFATE SULFURTRANSFERASE RDL2, MITOCHONDRIAL-RELATED"/>
    <property type="match status" value="1"/>
</dbReference>
<keyword evidence="3" id="KW-1185">Reference proteome</keyword>
<proteinExistence type="predicted"/>
<gene>
    <name evidence="2" type="ORF">BDFB_012962</name>
</gene>
<dbReference type="PANTHER" id="PTHR44086:SF10">
    <property type="entry name" value="THIOSULFATE SULFURTRANSFERASE_RHODANESE-LIKE DOMAIN-CONTAINING PROTEIN 3"/>
    <property type="match status" value="1"/>
</dbReference>
<name>A0A482VVF1_ASBVE</name>
<evidence type="ECO:0000313" key="3">
    <source>
        <dbReference type="Proteomes" id="UP000292052"/>
    </source>
</evidence>
<dbReference type="AlphaFoldDB" id="A0A482VVF1"/>
<comment type="caution">
    <text evidence="2">The sequence shown here is derived from an EMBL/GenBank/DDBJ whole genome shotgun (WGS) entry which is preliminary data.</text>
</comment>
<dbReference type="OrthoDB" id="566238at2759"/>
<dbReference type="Proteomes" id="UP000292052">
    <property type="component" value="Unassembled WGS sequence"/>
</dbReference>
<dbReference type="SUPFAM" id="SSF52821">
    <property type="entry name" value="Rhodanese/Cell cycle control phosphatase"/>
    <property type="match status" value="1"/>
</dbReference>
<dbReference type="SMART" id="SM00450">
    <property type="entry name" value="RHOD"/>
    <property type="match status" value="1"/>
</dbReference>
<dbReference type="Gene3D" id="3.40.250.10">
    <property type="entry name" value="Rhodanese-like domain"/>
    <property type="match status" value="1"/>
</dbReference>
<reference evidence="2 3" key="1">
    <citation type="submission" date="2017-03" db="EMBL/GenBank/DDBJ databases">
        <title>Genome of the blue death feigning beetle - Asbolus verrucosus.</title>
        <authorList>
            <person name="Rider S.D."/>
        </authorList>
    </citation>
    <scope>NUCLEOTIDE SEQUENCE [LARGE SCALE GENOMIC DNA]</scope>
    <source>
        <strain evidence="2">Butters</strain>
        <tissue evidence="2">Head and leg muscle</tissue>
    </source>
</reference>